<sequence>MSPSPRRAVLRALVPLLLLTCLPGCAPPADRALVRVLGPWTGAEEARFRAVLDRTGVPYDYTGSRALGQLLRSRVQQGDPPDVAVLPGLGELAYYARGGHLRELPPLPEADYAPFWRDLARVGAEGTHAVVVKADLKSLIWFDPDSDVRPPANAEQLLAGGAPWCLGLGSSPDAGWPGTDWVEDLLLHQSGPGVYRRWASGELAWRSPEVRRAWETWGALVSGVPAERALLTDFDDAGLAMFTRPQGCGLDHLGSFAGAAYRERGRAGDFAPFPDLGASGWEVSADLAGLFTDSPAAGRLLAHLADAEGQRVWPAAGGAYSAHKRVPPSGYVDPVDRRIAEVLTGGASLCLDASDLMPPSLRSAFYRGVINYLETPESLEGVLAGLDQIADSVDRTEWITLPCG</sequence>
<feature type="signal peptide" evidence="1">
    <location>
        <begin position="1"/>
        <end position="26"/>
    </location>
</feature>
<keyword evidence="3" id="KW-1185">Reference proteome</keyword>
<organism evidence="2 3">
    <name type="scientific">Actinosynnema pretiosum</name>
    <dbReference type="NCBI Taxonomy" id="42197"/>
    <lineage>
        <taxon>Bacteria</taxon>
        <taxon>Bacillati</taxon>
        <taxon>Actinomycetota</taxon>
        <taxon>Actinomycetes</taxon>
        <taxon>Pseudonocardiales</taxon>
        <taxon>Pseudonocardiaceae</taxon>
        <taxon>Actinosynnema</taxon>
    </lineage>
</organism>
<dbReference type="RefSeq" id="WP_096492991.1">
    <property type="nucleotide sequence ID" value="NZ_CP023445.1"/>
</dbReference>
<dbReference type="EMBL" id="CP023445">
    <property type="protein sequence ID" value="ATE54069.1"/>
    <property type="molecule type" value="Genomic_DNA"/>
</dbReference>
<accession>A0A290Z517</accession>
<reference evidence="2" key="1">
    <citation type="submission" date="2017-09" db="EMBL/GenBank/DDBJ databases">
        <title>Complete Genome Sequence of ansamitocin-producing Bacterium Actinosynnema pretiosum X47.</title>
        <authorList>
            <person name="Cao G."/>
            <person name="Zong G."/>
            <person name="Zhong C."/>
            <person name="Fu J."/>
        </authorList>
    </citation>
    <scope>NUCLEOTIDE SEQUENCE [LARGE SCALE GENOMIC DNA]</scope>
    <source>
        <strain evidence="2">X47</strain>
    </source>
</reference>
<name>A0A290Z517_9PSEU</name>
<feature type="chain" id="PRO_5038858425" evidence="1">
    <location>
        <begin position="27"/>
        <end position="404"/>
    </location>
</feature>
<evidence type="ECO:0000313" key="3">
    <source>
        <dbReference type="Proteomes" id="UP000218505"/>
    </source>
</evidence>
<dbReference type="SUPFAM" id="SSF53850">
    <property type="entry name" value="Periplasmic binding protein-like II"/>
    <property type="match status" value="1"/>
</dbReference>
<evidence type="ECO:0000256" key="1">
    <source>
        <dbReference type="SAM" id="SignalP"/>
    </source>
</evidence>
<dbReference type="Gene3D" id="3.40.190.10">
    <property type="entry name" value="Periplasmic binding protein-like II"/>
    <property type="match status" value="2"/>
</dbReference>
<gene>
    <name evidence="2" type="ORF">CNX65_12835</name>
</gene>
<keyword evidence="1" id="KW-0732">Signal</keyword>
<evidence type="ECO:0000313" key="2">
    <source>
        <dbReference type="EMBL" id="ATE54069.1"/>
    </source>
</evidence>
<proteinExistence type="predicted"/>
<dbReference type="AlphaFoldDB" id="A0A290Z517"/>
<dbReference type="KEGG" id="apre:CNX65_12835"/>
<protein>
    <submittedName>
        <fullName evidence="2">ABC transporter substrate-binding protein</fullName>
    </submittedName>
</protein>
<dbReference type="Proteomes" id="UP000218505">
    <property type="component" value="Chromosome"/>
</dbReference>